<dbReference type="Proteomes" id="UP000620596">
    <property type="component" value="Unassembled WGS sequence"/>
</dbReference>
<accession>A0A916WCH4</accession>
<protein>
    <submittedName>
        <fullName evidence="1">Uncharacterized protein</fullName>
    </submittedName>
</protein>
<comment type="caution">
    <text evidence="1">The sequence shown here is derived from an EMBL/GenBank/DDBJ whole genome shotgun (WGS) entry which is preliminary data.</text>
</comment>
<evidence type="ECO:0000313" key="2">
    <source>
        <dbReference type="Proteomes" id="UP000620596"/>
    </source>
</evidence>
<keyword evidence="2" id="KW-1185">Reference proteome</keyword>
<reference evidence="1" key="1">
    <citation type="journal article" date="2014" name="Int. J. Syst. Evol. Microbiol.">
        <title>Complete genome sequence of Corynebacterium casei LMG S-19264T (=DSM 44701T), isolated from a smear-ripened cheese.</title>
        <authorList>
            <consortium name="US DOE Joint Genome Institute (JGI-PGF)"/>
            <person name="Walter F."/>
            <person name="Albersmeier A."/>
            <person name="Kalinowski J."/>
            <person name="Ruckert C."/>
        </authorList>
    </citation>
    <scope>NUCLEOTIDE SEQUENCE</scope>
    <source>
        <strain evidence="1">CGMCC 1.15322</strain>
    </source>
</reference>
<evidence type="ECO:0000313" key="1">
    <source>
        <dbReference type="EMBL" id="GGA85586.1"/>
    </source>
</evidence>
<dbReference type="EMBL" id="BMIG01000001">
    <property type="protein sequence ID" value="GGA85586.1"/>
    <property type="molecule type" value="Genomic_DNA"/>
</dbReference>
<reference evidence="1" key="2">
    <citation type="submission" date="2020-09" db="EMBL/GenBank/DDBJ databases">
        <authorList>
            <person name="Sun Q."/>
            <person name="Zhou Y."/>
        </authorList>
    </citation>
    <scope>NUCLEOTIDE SEQUENCE</scope>
    <source>
        <strain evidence="1">CGMCC 1.15322</strain>
    </source>
</reference>
<organism evidence="1 2">
    <name type="scientific">Polaromonas eurypsychrophila</name>
    <dbReference type="NCBI Taxonomy" id="1614635"/>
    <lineage>
        <taxon>Bacteria</taxon>
        <taxon>Pseudomonadati</taxon>
        <taxon>Pseudomonadota</taxon>
        <taxon>Betaproteobacteria</taxon>
        <taxon>Burkholderiales</taxon>
        <taxon>Comamonadaceae</taxon>
        <taxon>Polaromonas</taxon>
    </lineage>
</organism>
<dbReference type="AlphaFoldDB" id="A0A916WCH4"/>
<proteinExistence type="predicted"/>
<sequence>MGPEEMLFRPSPLVIPDLIRDPCWITRTVWFTNKPGLAPAGDLLFFASPKKPKEKKGDPMVWVPPLRCGQPAVLAENGAELELAFGSDNRSP</sequence>
<name>A0A916WCH4_9BURK</name>
<gene>
    <name evidence="1" type="ORF">GCM10011496_02710</name>
</gene>